<sequence length="425" mass="47665">MLESDRASVISAQTISDISIDDRHPDEVWDCVTHSPRIHSIVVFSMNATATVDSLFGEDASEAINTDSLPRKAYVGFIEKTYGLPLDDDPYTECRIYFITQGLPSSNGVCESSMCTPLWPATEHPSGRKSIRLREPLPWDNCYLHSTSYVDVRVLSANFEHAKISGVMLFPEATRHREFRNADQARKLVLWEERKRATPLAEGNAVADGEGNISDPAPVHRSREAKSEDIEYAASSQGSREASGNLLLGIMCAEPSDFVTVDATYDLSTISSLPDPQEFFEEEKAIRKLAREFMERKAILEAEEEAGWAREMKEEQERMLAPNSQPSVDTTPEPEQKPLRKRNRFNFLRVLTDTRVRLGNVFNKHSPSISTSASSSSSLPHSEVITPKSILGRASHGRSRFRTTVQQKIRSAFGLTRRKSNVYLL</sequence>
<organism evidence="2 3">
    <name type="scientific">Jaapia argillacea MUCL 33604</name>
    <dbReference type="NCBI Taxonomy" id="933084"/>
    <lineage>
        <taxon>Eukaryota</taxon>
        <taxon>Fungi</taxon>
        <taxon>Dikarya</taxon>
        <taxon>Basidiomycota</taxon>
        <taxon>Agaricomycotina</taxon>
        <taxon>Agaricomycetes</taxon>
        <taxon>Agaricomycetidae</taxon>
        <taxon>Jaapiales</taxon>
        <taxon>Jaapiaceae</taxon>
        <taxon>Jaapia</taxon>
    </lineage>
</organism>
<dbReference type="InParanoid" id="A0A067PEH9"/>
<protein>
    <submittedName>
        <fullName evidence="2">Uncharacterized protein</fullName>
    </submittedName>
</protein>
<dbReference type="OrthoDB" id="3053346at2759"/>
<gene>
    <name evidence="2" type="ORF">JAAARDRAFT_43177</name>
</gene>
<dbReference type="HOGENOM" id="CLU_674493_0_0_1"/>
<dbReference type="EMBL" id="KL197992">
    <property type="protein sequence ID" value="KDQ48881.1"/>
    <property type="molecule type" value="Genomic_DNA"/>
</dbReference>
<feature type="region of interest" description="Disordered" evidence="1">
    <location>
        <begin position="201"/>
        <end position="224"/>
    </location>
</feature>
<reference evidence="3" key="1">
    <citation type="journal article" date="2014" name="Proc. Natl. Acad. Sci. U.S.A.">
        <title>Extensive sampling of basidiomycete genomes demonstrates inadequacy of the white-rot/brown-rot paradigm for wood decay fungi.</title>
        <authorList>
            <person name="Riley R."/>
            <person name="Salamov A.A."/>
            <person name="Brown D.W."/>
            <person name="Nagy L.G."/>
            <person name="Floudas D."/>
            <person name="Held B.W."/>
            <person name="Levasseur A."/>
            <person name="Lombard V."/>
            <person name="Morin E."/>
            <person name="Otillar R."/>
            <person name="Lindquist E.A."/>
            <person name="Sun H."/>
            <person name="LaButti K.M."/>
            <person name="Schmutz J."/>
            <person name="Jabbour D."/>
            <person name="Luo H."/>
            <person name="Baker S.E."/>
            <person name="Pisabarro A.G."/>
            <person name="Walton J.D."/>
            <person name="Blanchette R.A."/>
            <person name="Henrissat B."/>
            <person name="Martin F."/>
            <person name="Cullen D."/>
            <person name="Hibbett D.S."/>
            <person name="Grigoriev I.V."/>
        </authorList>
    </citation>
    <scope>NUCLEOTIDE SEQUENCE [LARGE SCALE GENOMIC DNA]</scope>
    <source>
        <strain evidence="3">MUCL 33604</strain>
    </source>
</reference>
<accession>A0A067PEH9</accession>
<name>A0A067PEH9_9AGAM</name>
<evidence type="ECO:0000313" key="3">
    <source>
        <dbReference type="Proteomes" id="UP000027265"/>
    </source>
</evidence>
<feature type="region of interest" description="Disordered" evidence="1">
    <location>
        <begin position="363"/>
        <end position="382"/>
    </location>
</feature>
<dbReference type="AlphaFoldDB" id="A0A067PEH9"/>
<proteinExistence type="predicted"/>
<dbReference type="STRING" id="933084.A0A067PEH9"/>
<evidence type="ECO:0000313" key="2">
    <source>
        <dbReference type="EMBL" id="KDQ48881.1"/>
    </source>
</evidence>
<keyword evidence="3" id="KW-1185">Reference proteome</keyword>
<evidence type="ECO:0000256" key="1">
    <source>
        <dbReference type="SAM" id="MobiDB-lite"/>
    </source>
</evidence>
<feature type="region of interest" description="Disordered" evidence="1">
    <location>
        <begin position="310"/>
        <end position="342"/>
    </location>
</feature>
<dbReference type="Proteomes" id="UP000027265">
    <property type="component" value="Unassembled WGS sequence"/>
</dbReference>
<feature type="compositionally biased region" description="Low complexity" evidence="1">
    <location>
        <begin position="366"/>
        <end position="382"/>
    </location>
</feature>